<dbReference type="HOGENOM" id="CLU_2890402_0_0_1"/>
<dbReference type="Proteomes" id="UP000009183">
    <property type="component" value="Unassembled WGS sequence, unordered"/>
</dbReference>
<sequence>MKPADTLPASSPATTHTSLRSAISPLLSFPSLFLSRSFPFDITKREKREGKGREGEIADRREV</sequence>
<dbReference type="InParanoid" id="D7TRU6"/>
<feature type="region of interest" description="Disordered" evidence="1">
    <location>
        <begin position="43"/>
        <end position="63"/>
    </location>
</feature>
<protein>
    <submittedName>
        <fullName evidence="2">Uncharacterized protein</fullName>
    </submittedName>
</protein>
<proteinExistence type="predicted"/>
<evidence type="ECO:0000256" key="1">
    <source>
        <dbReference type="SAM" id="MobiDB-lite"/>
    </source>
</evidence>
<name>D7TRU6_VITVI</name>
<keyword evidence="3" id="KW-1185">Reference proteome</keyword>
<evidence type="ECO:0000313" key="2">
    <source>
        <dbReference type="EMBL" id="CBI33222.3"/>
    </source>
</evidence>
<evidence type="ECO:0000313" key="3">
    <source>
        <dbReference type="Proteomes" id="UP000009183"/>
    </source>
</evidence>
<organism evidence="2 3">
    <name type="scientific">Vitis vinifera</name>
    <name type="common">Grape</name>
    <dbReference type="NCBI Taxonomy" id="29760"/>
    <lineage>
        <taxon>Eukaryota</taxon>
        <taxon>Viridiplantae</taxon>
        <taxon>Streptophyta</taxon>
        <taxon>Embryophyta</taxon>
        <taxon>Tracheophyta</taxon>
        <taxon>Spermatophyta</taxon>
        <taxon>Magnoliopsida</taxon>
        <taxon>eudicotyledons</taxon>
        <taxon>Gunneridae</taxon>
        <taxon>Pentapetalae</taxon>
        <taxon>rosids</taxon>
        <taxon>Vitales</taxon>
        <taxon>Vitaceae</taxon>
        <taxon>Viteae</taxon>
        <taxon>Vitis</taxon>
    </lineage>
</organism>
<gene>
    <name evidence="2" type="ORF">VIT_00s0532g00010</name>
</gene>
<dbReference type="EMBL" id="FN596044">
    <property type="protein sequence ID" value="CBI33222.3"/>
    <property type="molecule type" value="Genomic_DNA"/>
</dbReference>
<dbReference type="AlphaFoldDB" id="D7TRU6"/>
<reference evidence="3" key="1">
    <citation type="journal article" date="2007" name="Nature">
        <title>The grapevine genome sequence suggests ancestral hexaploidization in major angiosperm phyla.</title>
        <authorList>
            <consortium name="The French-Italian Public Consortium for Grapevine Genome Characterization."/>
            <person name="Jaillon O."/>
            <person name="Aury J.-M."/>
            <person name="Noel B."/>
            <person name="Policriti A."/>
            <person name="Clepet C."/>
            <person name="Casagrande A."/>
            <person name="Choisne N."/>
            <person name="Aubourg S."/>
            <person name="Vitulo N."/>
            <person name="Jubin C."/>
            <person name="Vezzi A."/>
            <person name="Legeai F."/>
            <person name="Hugueney P."/>
            <person name="Dasilva C."/>
            <person name="Horner D."/>
            <person name="Mica E."/>
            <person name="Jublot D."/>
            <person name="Poulain J."/>
            <person name="Bruyere C."/>
            <person name="Billault A."/>
            <person name="Segurens B."/>
            <person name="Gouyvenoux M."/>
            <person name="Ugarte E."/>
            <person name="Cattonaro F."/>
            <person name="Anthouard V."/>
            <person name="Vico V."/>
            <person name="Del Fabbro C."/>
            <person name="Alaux M."/>
            <person name="Di Gaspero G."/>
            <person name="Dumas V."/>
            <person name="Felice N."/>
            <person name="Paillard S."/>
            <person name="Juman I."/>
            <person name="Moroldo M."/>
            <person name="Scalabrin S."/>
            <person name="Canaguier A."/>
            <person name="Le Clainche I."/>
            <person name="Malacrida G."/>
            <person name="Durand E."/>
            <person name="Pesole G."/>
            <person name="Laucou V."/>
            <person name="Chatelet P."/>
            <person name="Merdinoglu D."/>
            <person name="Delledonne M."/>
            <person name="Pezzotti M."/>
            <person name="Lecharny A."/>
            <person name="Scarpelli C."/>
            <person name="Artiguenave F."/>
            <person name="Pe M.E."/>
            <person name="Valle G."/>
            <person name="Morgante M."/>
            <person name="Caboche M."/>
            <person name="Adam-Blondon A.-F."/>
            <person name="Weissenbach J."/>
            <person name="Quetier F."/>
            <person name="Wincker P."/>
        </authorList>
    </citation>
    <scope>NUCLEOTIDE SEQUENCE [LARGE SCALE GENOMIC DNA]</scope>
    <source>
        <strain evidence="3">cv. Pinot noir / PN40024</strain>
    </source>
</reference>
<accession>D7TRU6</accession>
<dbReference type="PaxDb" id="29760-VIT_00s0532g00010.t01"/>